<protein>
    <recommendedName>
        <fullName evidence="5">Phage holin family protein</fullName>
    </recommendedName>
</protein>
<evidence type="ECO:0000256" key="2">
    <source>
        <dbReference type="SAM" id="Phobius"/>
    </source>
</evidence>
<comment type="caution">
    <text evidence="3">The sequence shown here is derived from an EMBL/GenBank/DDBJ whole genome shotgun (WGS) entry which is preliminary data.</text>
</comment>
<gene>
    <name evidence="3" type="ORF">COU08_00590</name>
</gene>
<keyword evidence="2" id="KW-1133">Transmembrane helix</keyword>
<dbReference type="EMBL" id="PFBA01000008">
    <property type="protein sequence ID" value="PIT92812.1"/>
    <property type="molecule type" value="Genomic_DNA"/>
</dbReference>
<evidence type="ECO:0000313" key="3">
    <source>
        <dbReference type="EMBL" id="PIT92812.1"/>
    </source>
</evidence>
<keyword evidence="2" id="KW-0472">Membrane</keyword>
<dbReference type="Pfam" id="PF04020">
    <property type="entry name" value="Phage_holin_4_2"/>
    <property type="match status" value="1"/>
</dbReference>
<name>A0A2M6WJ40_9BACT</name>
<sequence length="150" mass="16483">MKQQLSFKDVLLNWLVSALAIGITAYVLPGVTVDGFFPAFIAAIVLGLINAFLKPVLYLFTLPITIMSLGLFTLVINAFLIMLTSALVTGFMVDGFFAALLFSIILAIVNFLLGVNQQRTTLFHAHRSSSHPRHDTDGRVRVEGREVDSE</sequence>
<feature type="transmembrane region" description="Helical" evidence="2">
    <location>
        <begin position="60"/>
        <end position="83"/>
    </location>
</feature>
<feature type="region of interest" description="Disordered" evidence="1">
    <location>
        <begin position="126"/>
        <end position="150"/>
    </location>
</feature>
<feature type="compositionally biased region" description="Basic and acidic residues" evidence="1">
    <location>
        <begin position="132"/>
        <end position="150"/>
    </location>
</feature>
<feature type="transmembrane region" description="Helical" evidence="2">
    <location>
        <begin position="12"/>
        <end position="29"/>
    </location>
</feature>
<accession>A0A2M6WJ40</accession>
<feature type="transmembrane region" description="Helical" evidence="2">
    <location>
        <begin position="35"/>
        <end position="53"/>
    </location>
</feature>
<organism evidence="3 4">
    <name type="scientific">Candidatus Harrisonbacteria bacterium CG10_big_fil_rev_8_21_14_0_10_42_17</name>
    <dbReference type="NCBI Taxonomy" id="1974584"/>
    <lineage>
        <taxon>Bacteria</taxon>
        <taxon>Candidatus Harrisoniibacteriota</taxon>
    </lineage>
</organism>
<evidence type="ECO:0008006" key="5">
    <source>
        <dbReference type="Google" id="ProtNLM"/>
    </source>
</evidence>
<dbReference type="Proteomes" id="UP000228635">
    <property type="component" value="Unassembled WGS sequence"/>
</dbReference>
<dbReference type="InterPro" id="IPR007165">
    <property type="entry name" value="Phage_holin_4_2"/>
</dbReference>
<dbReference type="AlphaFoldDB" id="A0A2M6WJ40"/>
<evidence type="ECO:0000313" key="4">
    <source>
        <dbReference type="Proteomes" id="UP000228635"/>
    </source>
</evidence>
<proteinExistence type="predicted"/>
<reference evidence="4" key="1">
    <citation type="submission" date="2017-09" db="EMBL/GenBank/DDBJ databases">
        <title>Depth-based differentiation of microbial function through sediment-hosted aquifers and enrichment of novel symbionts in the deep terrestrial subsurface.</title>
        <authorList>
            <person name="Probst A.J."/>
            <person name="Ladd B."/>
            <person name="Jarett J.K."/>
            <person name="Geller-Mcgrath D.E."/>
            <person name="Sieber C.M.K."/>
            <person name="Emerson J.B."/>
            <person name="Anantharaman K."/>
            <person name="Thomas B.C."/>
            <person name="Malmstrom R."/>
            <person name="Stieglmeier M."/>
            <person name="Klingl A."/>
            <person name="Woyke T."/>
            <person name="Ryan C.M."/>
            <person name="Banfield J.F."/>
        </authorList>
    </citation>
    <scope>NUCLEOTIDE SEQUENCE [LARGE SCALE GENOMIC DNA]</scope>
</reference>
<feature type="transmembrane region" description="Helical" evidence="2">
    <location>
        <begin position="95"/>
        <end position="115"/>
    </location>
</feature>
<dbReference type="PANTHER" id="PTHR37309:SF1">
    <property type="entry name" value="SLR0284 PROTEIN"/>
    <property type="match status" value="1"/>
</dbReference>
<dbReference type="PANTHER" id="PTHR37309">
    <property type="entry name" value="SLR0284 PROTEIN"/>
    <property type="match status" value="1"/>
</dbReference>
<evidence type="ECO:0000256" key="1">
    <source>
        <dbReference type="SAM" id="MobiDB-lite"/>
    </source>
</evidence>
<keyword evidence="2" id="KW-0812">Transmembrane</keyword>